<dbReference type="RefSeq" id="XP_009156986.1">
    <property type="nucleotide sequence ID" value="XM_009158738.1"/>
</dbReference>
<name>H6C154_EXODN</name>
<sequence length="102" mass="11545">MVLTEVTQQVGVQVVWPLPGVVLVRRFIGISPASPSSLFLGCSFLFSCLSVSTCNPIPSHERTRTRAWHHYSQTILQTLSWYLIPSCTDKQDFRRVERGPLN</sequence>
<dbReference type="EMBL" id="JH226133">
    <property type="protein sequence ID" value="EHY56524.1"/>
    <property type="molecule type" value="Genomic_DNA"/>
</dbReference>
<dbReference type="EMBL" id="JH226133">
    <property type="protein sequence ID" value="EHY56525.1"/>
    <property type="molecule type" value="Genomic_DNA"/>
</dbReference>
<dbReference type="VEuPathDB" id="FungiDB:HMPREF1120_04605"/>
<dbReference type="Proteomes" id="UP000007304">
    <property type="component" value="Unassembled WGS sequence"/>
</dbReference>
<organism evidence="1 2">
    <name type="scientific">Exophiala dermatitidis (strain ATCC 34100 / CBS 525.76 / NIH/UT8656)</name>
    <name type="common">Black yeast</name>
    <name type="synonym">Wangiella dermatitidis</name>
    <dbReference type="NCBI Taxonomy" id="858893"/>
    <lineage>
        <taxon>Eukaryota</taxon>
        <taxon>Fungi</taxon>
        <taxon>Dikarya</taxon>
        <taxon>Ascomycota</taxon>
        <taxon>Pezizomycotina</taxon>
        <taxon>Eurotiomycetes</taxon>
        <taxon>Chaetothyriomycetidae</taxon>
        <taxon>Chaetothyriales</taxon>
        <taxon>Herpotrichiellaceae</taxon>
        <taxon>Exophiala</taxon>
    </lineage>
</organism>
<dbReference type="GeneID" id="20309244"/>
<evidence type="ECO:0000313" key="1">
    <source>
        <dbReference type="EMBL" id="EHY56524.1"/>
    </source>
</evidence>
<proteinExistence type="predicted"/>
<dbReference type="RefSeq" id="XP_009156985.1">
    <property type="nucleotide sequence ID" value="XM_009158737.1"/>
</dbReference>
<keyword evidence="2" id="KW-1185">Reference proteome</keyword>
<protein>
    <submittedName>
        <fullName evidence="1">Uncharacterized protein</fullName>
    </submittedName>
</protein>
<dbReference type="HOGENOM" id="CLU_2277496_0_0_1"/>
<accession>H6C154</accession>
<reference evidence="1" key="1">
    <citation type="submission" date="2011-07" db="EMBL/GenBank/DDBJ databases">
        <title>The Genome Sequence of Exophiala (Wangiella) dermatitidis NIH/UT8656.</title>
        <authorList>
            <consortium name="The Broad Institute Genome Sequencing Platform"/>
            <person name="Cuomo C."/>
            <person name="Wang Z."/>
            <person name="Hunicke-Smith S."/>
            <person name="Szanislo P.J."/>
            <person name="Earl A."/>
            <person name="Young S.K."/>
            <person name="Zeng Q."/>
            <person name="Gargeya S."/>
            <person name="Fitzgerald M."/>
            <person name="Haas B."/>
            <person name="Abouelleil A."/>
            <person name="Alvarado L."/>
            <person name="Arachchi H.M."/>
            <person name="Berlin A."/>
            <person name="Brown A."/>
            <person name="Chapman S.B."/>
            <person name="Chen Z."/>
            <person name="Dunbar C."/>
            <person name="Freedman E."/>
            <person name="Gearin G."/>
            <person name="Gellesch M."/>
            <person name="Goldberg J."/>
            <person name="Griggs A."/>
            <person name="Gujja S."/>
            <person name="Heiman D."/>
            <person name="Howarth C."/>
            <person name="Larson L."/>
            <person name="Lui A."/>
            <person name="MacDonald P.J.P."/>
            <person name="Montmayeur A."/>
            <person name="Murphy C."/>
            <person name="Neiman D."/>
            <person name="Pearson M."/>
            <person name="Priest M."/>
            <person name="Roberts A."/>
            <person name="Saif S."/>
            <person name="Shea T."/>
            <person name="Shenoy N."/>
            <person name="Sisk P."/>
            <person name="Stolte C."/>
            <person name="Sykes S."/>
            <person name="Wortman J."/>
            <person name="Nusbaum C."/>
            <person name="Birren B."/>
        </authorList>
    </citation>
    <scope>NUCLEOTIDE SEQUENCE</scope>
    <source>
        <strain evidence="1">NIH/UT8656</strain>
    </source>
</reference>
<gene>
    <name evidence="1" type="ORF">HMPREF1120_04605</name>
</gene>
<dbReference type="AlphaFoldDB" id="H6C154"/>
<evidence type="ECO:0000313" key="2">
    <source>
        <dbReference type="Proteomes" id="UP000007304"/>
    </source>
</evidence>